<dbReference type="KEGG" id="dau:Daud_1450"/>
<gene>
    <name evidence="1" type="ordered locus">Daud_1450</name>
</gene>
<dbReference type="STRING" id="477974.Daud_1450"/>
<organism evidence="1 2">
    <name type="scientific">Desulforudis audaxviator (strain MP104C)</name>
    <dbReference type="NCBI Taxonomy" id="477974"/>
    <lineage>
        <taxon>Bacteria</taxon>
        <taxon>Bacillati</taxon>
        <taxon>Bacillota</taxon>
        <taxon>Clostridia</taxon>
        <taxon>Thermoanaerobacterales</taxon>
        <taxon>Candidatus Desulforudaceae</taxon>
        <taxon>Candidatus Desulforudis</taxon>
    </lineage>
</organism>
<dbReference type="RefSeq" id="WP_012302541.1">
    <property type="nucleotide sequence ID" value="NC_010424.1"/>
</dbReference>
<dbReference type="eggNOG" id="COG0620">
    <property type="taxonomic scope" value="Bacteria"/>
</dbReference>
<dbReference type="InterPro" id="IPR038071">
    <property type="entry name" value="UROD/MetE-like_sf"/>
</dbReference>
<reference evidence="1 2" key="2">
    <citation type="journal article" date="2008" name="Science">
        <title>Environmental genomics reveals a single-species ecosystem deep within Earth.</title>
        <authorList>
            <person name="Chivian D."/>
            <person name="Brodie E.L."/>
            <person name="Alm E.J."/>
            <person name="Culley D.E."/>
            <person name="Dehal P.S."/>
            <person name="Desantis T.Z."/>
            <person name="Gihring T.M."/>
            <person name="Lapidus A."/>
            <person name="Lin L.H."/>
            <person name="Lowry S.R."/>
            <person name="Moser D.P."/>
            <person name="Richardson P.M."/>
            <person name="Southam G."/>
            <person name="Wanger G."/>
            <person name="Pratt L.M."/>
            <person name="Andersen G.L."/>
            <person name="Hazen T.C."/>
            <person name="Brockman F.J."/>
            <person name="Arkin A.P."/>
            <person name="Onstott T.C."/>
        </authorList>
    </citation>
    <scope>NUCLEOTIDE SEQUENCE [LARGE SCALE GENOMIC DNA]</scope>
    <source>
        <strain evidence="1 2">MP104C</strain>
    </source>
</reference>
<protein>
    <recommendedName>
        <fullName evidence="3">Methionine synthase, vitamin-B12 independent</fullName>
    </recommendedName>
</protein>
<evidence type="ECO:0000313" key="2">
    <source>
        <dbReference type="Proteomes" id="UP000008544"/>
    </source>
</evidence>
<dbReference type="Proteomes" id="UP000008544">
    <property type="component" value="Chromosome"/>
</dbReference>
<proteinExistence type="predicted"/>
<keyword evidence="2" id="KW-1185">Reference proteome</keyword>
<sequence length="361" mass="38651">MWAPGGLATGIGSLPYTEPEPALNLIGAYLPAMPHWPQLPLLGPQEGFVLQFLYPLLETGLLERDGDKVYFATGATDWPERLAAFYALYLAAEEGDREALERFAIPREAASGFYAFLERAPAGPAAFVKGQVVGPLTAAFQLTDAGGRPAYYDEQLRDLVVKNLAFQGRWQAEALGGSGGKVLVFVDEPGVSIYGQSTYITVTREMIVEDLEAVVAGIRAVGAKAAIHSCAAVDWSILMDTGAEVLSLDAYGYFDSLLPYRAELDAFLARGGVVAWGIVPTSDRVETETVESLTAMLEAHWKELSDRGIPADRLRRQCLITPSCGAGTLTVALAERIYRLTAGVSEVVRSGGAGTAPVEGF</sequence>
<evidence type="ECO:0008006" key="3">
    <source>
        <dbReference type="Google" id="ProtNLM"/>
    </source>
</evidence>
<dbReference type="HOGENOM" id="CLU_789227_0_0_9"/>
<dbReference type="OrthoDB" id="144815at2"/>
<reference evidence="2" key="1">
    <citation type="submission" date="2007-10" db="EMBL/GenBank/DDBJ databases">
        <title>Complete sequence of chromosome of Desulforudis audaxviator MP104C.</title>
        <authorList>
            <person name="Copeland A."/>
            <person name="Lucas S."/>
            <person name="Lapidus A."/>
            <person name="Barry K."/>
            <person name="Glavina del Rio T."/>
            <person name="Dalin E."/>
            <person name="Tice H."/>
            <person name="Bruce D."/>
            <person name="Pitluck S."/>
            <person name="Lowry S.R."/>
            <person name="Larimer F."/>
            <person name="Land M.L."/>
            <person name="Hauser L."/>
            <person name="Kyrpides N."/>
            <person name="Ivanova N.N."/>
            <person name="Richardson P."/>
        </authorList>
    </citation>
    <scope>NUCLEOTIDE SEQUENCE [LARGE SCALE GENOMIC DNA]</scope>
    <source>
        <strain evidence="2">MP104C</strain>
    </source>
</reference>
<dbReference type="EMBL" id="CP000860">
    <property type="protein sequence ID" value="ACA59956.1"/>
    <property type="molecule type" value="Genomic_DNA"/>
</dbReference>
<name>B1I4P6_DESAP</name>
<dbReference type="Gene3D" id="3.20.20.210">
    <property type="match status" value="1"/>
</dbReference>
<dbReference type="AlphaFoldDB" id="B1I4P6"/>
<dbReference type="SUPFAM" id="SSF51726">
    <property type="entry name" value="UROD/MetE-like"/>
    <property type="match status" value="1"/>
</dbReference>
<accession>B1I4P6</accession>
<evidence type="ECO:0000313" key="1">
    <source>
        <dbReference type="EMBL" id="ACA59956.1"/>
    </source>
</evidence>